<gene>
    <name evidence="1" type="ORF">Fot_13024</name>
</gene>
<organism evidence="1 2">
    <name type="scientific">Forsythia ovata</name>
    <dbReference type="NCBI Taxonomy" id="205694"/>
    <lineage>
        <taxon>Eukaryota</taxon>
        <taxon>Viridiplantae</taxon>
        <taxon>Streptophyta</taxon>
        <taxon>Embryophyta</taxon>
        <taxon>Tracheophyta</taxon>
        <taxon>Spermatophyta</taxon>
        <taxon>Magnoliopsida</taxon>
        <taxon>eudicotyledons</taxon>
        <taxon>Gunneridae</taxon>
        <taxon>Pentapetalae</taxon>
        <taxon>asterids</taxon>
        <taxon>lamiids</taxon>
        <taxon>Lamiales</taxon>
        <taxon>Oleaceae</taxon>
        <taxon>Forsythieae</taxon>
        <taxon>Forsythia</taxon>
    </lineage>
</organism>
<evidence type="ECO:0000313" key="2">
    <source>
        <dbReference type="Proteomes" id="UP001604277"/>
    </source>
</evidence>
<evidence type="ECO:0000313" key="1">
    <source>
        <dbReference type="EMBL" id="KAL2543791.1"/>
    </source>
</evidence>
<name>A0ABD1W2E9_9LAMI</name>
<proteinExistence type="predicted"/>
<dbReference type="Proteomes" id="UP001604277">
    <property type="component" value="Unassembled WGS sequence"/>
</dbReference>
<sequence length="101" mass="11508">MMKPKICCLSFEGQDKDLQSSSTIGLWDAGIPDMRHIYGIIVVKQRDKPRENGKVSHINQLRMWDCGLACVLMVLRTLCITAIFRNWGSCALRQDSSETYD</sequence>
<keyword evidence="2" id="KW-1185">Reference proteome</keyword>
<comment type="caution">
    <text evidence="1">The sequence shown here is derived from an EMBL/GenBank/DDBJ whole genome shotgun (WGS) entry which is preliminary data.</text>
</comment>
<dbReference type="Pfam" id="PF09778">
    <property type="entry name" value="Guanylate_cyc_2"/>
    <property type="match status" value="1"/>
</dbReference>
<accession>A0ABD1W2E9</accession>
<dbReference type="EMBL" id="JBFOLJ010000004">
    <property type="protein sequence ID" value="KAL2543791.1"/>
    <property type="molecule type" value="Genomic_DNA"/>
</dbReference>
<dbReference type="AlphaFoldDB" id="A0ABD1W2E9"/>
<dbReference type="InterPro" id="IPR018616">
    <property type="entry name" value="GUCD1"/>
</dbReference>
<protein>
    <submittedName>
        <fullName evidence="1">Protein GUCD1</fullName>
    </submittedName>
</protein>
<reference evidence="2" key="1">
    <citation type="submission" date="2024-07" db="EMBL/GenBank/DDBJ databases">
        <title>Two chromosome-level genome assemblies of Korean endemic species Abeliophyllum distichum and Forsythia ovata (Oleaceae).</title>
        <authorList>
            <person name="Jang H."/>
        </authorList>
    </citation>
    <scope>NUCLEOTIDE SEQUENCE [LARGE SCALE GENOMIC DNA]</scope>
</reference>